<keyword evidence="2" id="KW-1185">Reference proteome</keyword>
<dbReference type="OMA" id="MAINVIT"/>
<reference evidence="1 2" key="1">
    <citation type="journal article" date="2006" name="Science">
        <title>Phytophthora genome sequences uncover evolutionary origins and mechanisms of pathogenesis.</title>
        <authorList>
            <person name="Tyler B.M."/>
            <person name="Tripathy S."/>
            <person name="Zhang X."/>
            <person name="Dehal P."/>
            <person name="Jiang R.H."/>
            <person name="Aerts A."/>
            <person name="Arredondo F.D."/>
            <person name="Baxter L."/>
            <person name="Bensasson D."/>
            <person name="Beynon J.L."/>
            <person name="Chapman J."/>
            <person name="Damasceno C.M."/>
            <person name="Dorrance A.E."/>
            <person name="Dou D."/>
            <person name="Dickerman A.W."/>
            <person name="Dubchak I.L."/>
            <person name="Garbelotto M."/>
            <person name="Gijzen M."/>
            <person name="Gordon S.G."/>
            <person name="Govers F."/>
            <person name="Grunwald N.J."/>
            <person name="Huang W."/>
            <person name="Ivors K.L."/>
            <person name="Jones R.W."/>
            <person name="Kamoun S."/>
            <person name="Krampis K."/>
            <person name="Lamour K.H."/>
            <person name="Lee M.K."/>
            <person name="McDonald W.H."/>
            <person name="Medina M."/>
            <person name="Meijer H.J."/>
            <person name="Nordberg E.K."/>
            <person name="Maclean D.J."/>
            <person name="Ospina-Giraldo M.D."/>
            <person name="Morris P.F."/>
            <person name="Phuntumart V."/>
            <person name="Putnam N.H."/>
            <person name="Rash S."/>
            <person name="Rose J.K."/>
            <person name="Sakihama Y."/>
            <person name="Salamov A.A."/>
            <person name="Savidor A."/>
            <person name="Scheuring C.F."/>
            <person name="Smith B.M."/>
            <person name="Sobral B.W."/>
            <person name="Terry A."/>
            <person name="Torto-Alalibo T.A."/>
            <person name="Win J."/>
            <person name="Xu Z."/>
            <person name="Zhang H."/>
            <person name="Grigoriev I.V."/>
            <person name="Rokhsar D.S."/>
            <person name="Boore J.L."/>
        </authorList>
    </citation>
    <scope>NUCLEOTIDE SEQUENCE [LARGE SCALE GENOMIC DNA]</scope>
    <source>
        <strain evidence="1 2">P6497</strain>
    </source>
</reference>
<dbReference type="Gene3D" id="3.40.50.150">
    <property type="entry name" value="Vaccinia Virus protein VP39"/>
    <property type="match status" value="1"/>
</dbReference>
<dbReference type="SMR" id="G4ZFH3"/>
<dbReference type="KEGG" id="psoj:PHYSODRAFT_502739"/>
<organism evidence="1 2">
    <name type="scientific">Phytophthora sojae (strain P6497)</name>
    <name type="common">Soybean stem and root rot agent</name>
    <name type="synonym">Phytophthora megasperma f. sp. glycines</name>
    <dbReference type="NCBI Taxonomy" id="1094619"/>
    <lineage>
        <taxon>Eukaryota</taxon>
        <taxon>Sar</taxon>
        <taxon>Stramenopiles</taxon>
        <taxon>Oomycota</taxon>
        <taxon>Peronosporomycetes</taxon>
        <taxon>Peronosporales</taxon>
        <taxon>Peronosporaceae</taxon>
        <taxon>Phytophthora</taxon>
    </lineage>
</organism>
<gene>
    <name evidence="1" type="ORF">PHYSODRAFT_502739</name>
</gene>
<dbReference type="RefSeq" id="XP_009526547.1">
    <property type="nucleotide sequence ID" value="XM_009528252.1"/>
</dbReference>
<accession>G4ZFH3</accession>
<proteinExistence type="predicted"/>
<dbReference type="GeneID" id="20658138"/>
<evidence type="ECO:0008006" key="3">
    <source>
        <dbReference type="Google" id="ProtNLM"/>
    </source>
</evidence>
<evidence type="ECO:0000313" key="2">
    <source>
        <dbReference type="Proteomes" id="UP000002640"/>
    </source>
</evidence>
<dbReference type="AlphaFoldDB" id="G4ZFH3"/>
<sequence>MLALVCDLWAFDAARPTQCRTFPWWPQHLVSDYDWQLAAADCEGIHISEEGKEKEEGETIPAYSFDDVIPETILHDIHRSGENYTYDELQQMLCDLREEVEPEFVAQYKAEFFEKFSRRIVFSDDEVTVLDSSFEGTSKPTRSFVFNDRLHLTQSEVALTKMPEKNSDAEPEFDRSTLALDVHRALCMPLAWLPQRDLPLRVSVLGAGACALPLFLLEHYPSNGLGQIDAVEPSSQVNAIARRFFGVGAAQQRDPRLVIHEEMGEDFLAKQERDGLLDMVLLDVEAGASCGGVRAPPLAMLESAFLQMAKRLLAPHGILAVNVITESPEALKSVKSKLGQVFSRGLRLSLPANTTFFLFNDLSGDATPLDVDDCVRLLTGSPFQTKYAQTPELLDKYQLSAWSP</sequence>
<dbReference type="Proteomes" id="UP000002640">
    <property type="component" value="Unassembled WGS sequence"/>
</dbReference>
<dbReference type="SUPFAM" id="SSF53335">
    <property type="entry name" value="S-adenosyl-L-methionine-dependent methyltransferases"/>
    <property type="match status" value="1"/>
</dbReference>
<evidence type="ECO:0000313" key="1">
    <source>
        <dbReference type="EMBL" id="EGZ17489.1"/>
    </source>
</evidence>
<protein>
    <recommendedName>
        <fullName evidence="3">PABS domain-containing protein</fullName>
    </recommendedName>
</protein>
<dbReference type="InterPro" id="IPR029063">
    <property type="entry name" value="SAM-dependent_MTases_sf"/>
</dbReference>
<dbReference type="InParanoid" id="G4ZFH3"/>
<dbReference type="EMBL" id="JH159154">
    <property type="protein sequence ID" value="EGZ17489.1"/>
    <property type="molecule type" value="Genomic_DNA"/>
</dbReference>
<name>G4ZFH3_PHYSP</name>